<protein>
    <submittedName>
        <fullName evidence="1">CRISPR-associated protein, Cse3 family</fullName>
    </submittedName>
</protein>
<dbReference type="CDD" id="cd09727">
    <property type="entry name" value="Cas6_I-E"/>
    <property type="match status" value="1"/>
</dbReference>
<dbReference type="Pfam" id="PF08798">
    <property type="entry name" value="CRISPR_assoc"/>
    <property type="match status" value="1"/>
</dbReference>
<dbReference type="NCBIfam" id="TIGR01907">
    <property type="entry name" value="casE_Cse3"/>
    <property type="match status" value="1"/>
</dbReference>
<dbReference type="SUPFAM" id="SSF117987">
    <property type="entry name" value="CRISPR-associated protein"/>
    <property type="match status" value="2"/>
</dbReference>
<sequence>MFLTRFRVNTARPGARRLLSSPQVLHAAVMASFPGLLPSEMPAPDGPRVLWRLDQSARAEVLLYIVSPDRPDLTHLVEQAGWPAAATDPETPGWQTKPYAPFLDRLAAGQKWAFRLTANPVHYIRRKPDEPKKRTAHLNPVHQMAWLLDRQKDRGFRILEKPDSKRLLPGGTTYKKHEHFGDQYELTVRDKQGLSFDKSRSDDGTRKKPVTIVTVTFDGRLEVTDPAALRRTLTQGIGKAKAYGCGLITLAPLTGTE</sequence>
<dbReference type="OrthoDB" id="9795689at2"/>
<evidence type="ECO:0000313" key="1">
    <source>
        <dbReference type="EMBL" id="SFY44271.1"/>
    </source>
</evidence>
<gene>
    <name evidence="1" type="ORF">SAMN02787144_10457</name>
</gene>
<dbReference type="SMART" id="SM01101">
    <property type="entry name" value="CRISPR_assoc"/>
    <property type="match status" value="1"/>
</dbReference>
<evidence type="ECO:0000313" key="2">
    <source>
        <dbReference type="Proteomes" id="UP000181909"/>
    </source>
</evidence>
<organism evidence="1 2">
    <name type="scientific">Streptomyces atratus</name>
    <dbReference type="NCBI Taxonomy" id="1893"/>
    <lineage>
        <taxon>Bacteria</taxon>
        <taxon>Bacillati</taxon>
        <taxon>Actinomycetota</taxon>
        <taxon>Actinomycetes</taxon>
        <taxon>Kitasatosporales</taxon>
        <taxon>Streptomycetaceae</taxon>
        <taxon>Streptomyces</taxon>
    </lineage>
</organism>
<name>A0A1K2F8Z3_STRAR</name>
<dbReference type="Gene3D" id="3.30.70.1210">
    <property type="entry name" value="Crispr-associated protein, domain 2"/>
    <property type="match status" value="1"/>
</dbReference>
<dbReference type="EMBL" id="FPJO01000045">
    <property type="protein sequence ID" value="SFY44271.1"/>
    <property type="molecule type" value="Genomic_DNA"/>
</dbReference>
<dbReference type="InterPro" id="IPR010179">
    <property type="entry name" value="CRISPR-assoc_prot_Cse3"/>
</dbReference>
<accession>A0A1K2F8Z3</accession>
<proteinExistence type="predicted"/>
<dbReference type="STRING" id="1893.SAMN02787144_10457"/>
<dbReference type="Proteomes" id="UP000181909">
    <property type="component" value="Unassembled WGS sequence"/>
</dbReference>
<dbReference type="AlphaFoldDB" id="A0A1K2F8Z3"/>
<dbReference type="RefSeq" id="WP_072489446.1">
    <property type="nucleotide sequence ID" value="NZ_CP108285.1"/>
</dbReference>
<dbReference type="Gene3D" id="3.30.70.1200">
    <property type="entry name" value="Crispr-associated protein, domain 1"/>
    <property type="match status" value="1"/>
</dbReference>
<reference evidence="1 2" key="1">
    <citation type="submission" date="2016-11" db="EMBL/GenBank/DDBJ databases">
        <authorList>
            <person name="Jaros S."/>
            <person name="Januszkiewicz K."/>
            <person name="Wedrychowicz H."/>
        </authorList>
    </citation>
    <scope>NUCLEOTIDE SEQUENCE [LARGE SCALE GENOMIC DNA]</scope>
    <source>
        <strain evidence="1 2">OK807</strain>
    </source>
</reference>